<evidence type="ECO:0000256" key="2">
    <source>
        <dbReference type="ARBA" id="ARBA00022525"/>
    </source>
</evidence>
<dbReference type="InterPro" id="IPR013858">
    <property type="entry name" value="Peptidase_M10B_C"/>
</dbReference>
<gene>
    <name evidence="5" type="ORF">H0A72_10635</name>
</gene>
<proteinExistence type="predicted"/>
<organism evidence="5 6">
    <name type="scientific">Parapusillimonas granuli</name>
    <dbReference type="NCBI Taxonomy" id="380911"/>
    <lineage>
        <taxon>Bacteria</taxon>
        <taxon>Pseudomonadati</taxon>
        <taxon>Pseudomonadota</taxon>
        <taxon>Betaproteobacteria</taxon>
        <taxon>Burkholderiales</taxon>
        <taxon>Alcaligenaceae</taxon>
        <taxon>Parapusillimonas</taxon>
    </lineage>
</organism>
<keyword evidence="3" id="KW-0677">Repeat</keyword>
<dbReference type="GO" id="GO:0005509">
    <property type="term" value="F:calcium ion binding"/>
    <property type="evidence" value="ECO:0007669"/>
    <property type="project" value="InterPro"/>
</dbReference>
<dbReference type="Pfam" id="PF08548">
    <property type="entry name" value="Peptidase_M10_C"/>
    <property type="match status" value="1"/>
</dbReference>
<comment type="subcellular location">
    <subcellularLocation>
        <location evidence="1">Secreted</location>
    </subcellularLocation>
</comment>
<dbReference type="EMBL" id="JACCEM010000005">
    <property type="protein sequence ID" value="NYT49762.1"/>
    <property type="molecule type" value="Genomic_DNA"/>
</dbReference>
<accession>A0A853G1K7</accession>
<evidence type="ECO:0000256" key="3">
    <source>
        <dbReference type="ARBA" id="ARBA00022737"/>
    </source>
</evidence>
<dbReference type="SUPFAM" id="SSF51120">
    <property type="entry name" value="beta-Roll"/>
    <property type="match status" value="1"/>
</dbReference>
<name>A0A853G1K7_9BURK</name>
<evidence type="ECO:0000256" key="1">
    <source>
        <dbReference type="ARBA" id="ARBA00004613"/>
    </source>
</evidence>
<dbReference type="GO" id="GO:0005615">
    <property type="term" value="C:extracellular space"/>
    <property type="evidence" value="ECO:0007669"/>
    <property type="project" value="InterPro"/>
</dbReference>
<keyword evidence="2" id="KW-0964">Secreted</keyword>
<protein>
    <submittedName>
        <fullName evidence="5">Calcium-binding protein</fullName>
    </submittedName>
</protein>
<dbReference type="InterPro" id="IPR048165">
    <property type="entry name" value="Bluetail_dom"/>
</dbReference>
<dbReference type="RefSeq" id="WP_180155069.1">
    <property type="nucleotide sequence ID" value="NZ_JACCEM010000005.1"/>
</dbReference>
<dbReference type="NCBIfam" id="NF041519">
    <property type="entry name" value="bluetail"/>
    <property type="match status" value="1"/>
</dbReference>
<dbReference type="PRINTS" id="PR00313">
    <property type="entry name" value="CABNDNGRPT"/>
</dbReference>
<evidence type="ECO:0000259" key="4">
    <source>
        <dbReference type="Pfam" id="PF08548"/>
    </source>
</evidence>
<comment type="caution">
    <text evidence="5">The sequence shown here is derived from an EMBL/GenBank/DDBJ whole genome shotgun (WGS) entry which is preliminary data.</text>
</comment>
<feature type="domain" description="Peptidase M10 serralysin C-terminal" evidence="4">
    <location>
        <begin position="553"/>
        <end position="598"/>
    </location>
</feature>
<sequence length="690" mass="70663">MALKFFDSQWYLANNPDVAAAVAAGDTTPEQHFEMYGVNEGRSPSALFDADFYLAHNSDVADAVAAGTQTAYGHFVQFGHAEGRAASPYFNVDYYLEQNPDVAEAVESGALSAYEHFQMYGAAEDRSPLAFFDAEQYLAANPDVGLAVEAGATTATEHFQRYGIHEGRNPNMVIVLGAYLAENSDVAAAVDEGATTALEHLLTYGLAEGRNLGNGLDLALFSEDPVFQEAIEAGHTDAALARVGQVAPFLPEFTPPEGFELPSNWEIPQDYVHPDGALLTVPEGWTPDEPVRLPDSFEQPFSLVDTGGVITFAGSAEGDITLINEDGGAAFARGGFIAADTLPLDGSATVTLADGQHLVGSFSDLEQLSVVGAGTVTAQGTEESDDIDLSGATLAGLTIEAMGGDDTIAIADGQTALGGDGADTFVIAATAGTPSVITVGDYDAESGDVIDLRGVAGLNLAAMEVRGAEHDGTQWIWEDYTGDSVGIWFTDSAANVEVTGARSDTMTFLIPDTSLVEGGPVYQTARINISDGGVIRAGDGGEALVGGNGSQALIGGAGSDALIGGAGADFFVLNDVSTSNLGAIDLIADFDVGSDFIVGNSTVAPASVVTGSVDTMDAASLAAVLTAESFAANGAAAISSAGRTYLVLNDGTAGFNATGDAVVDITSAGPDLSALKIIGLPDIDTASIGL</sequence>
<dbReference type="Proteomes" id="UP000559809">
    <property type="component" value="Unassembled WGS sequence"/>
</dbReference>
<reference evidence="5 6" key="1">
    <citation type="submission" date="2020-07" db="EMBL/GenBank/DDBJ databases">
        <title>Taxonomic revisions and descriptions of new bacterial species based on genomic comparisons in the high-G+C-content subgroup of the family Alcaligenaceae.</title>
        <authorList>
            <person name="Szabo A."/>
            <person name="Felfoldi T."/>
        </authorList>
    </citation>
    <scope>NUCLEOTIDE SEQUENCE [LARGE SCALE GENOMIC DNA]</scope>
    <source>
        <strain evidence="5 6">LMG 24012</strain>
    </source>
</reference>
<evidence type="ECO:0000313" key="5">
    <source>
        <dbReference type="EMBL" id="NYT49762.1"/>
    </source>
</evidence>
<dbReference type="Gene3D" id="2.150.10.10">
    <property type="entry name" value="Serralysin-like metalloprotease, C-terminal"/>
    <property type="match status" value="1"/>
</dbReference>
<evidence type="ECO:0000313" key="6">
    <source>
        <dbReference type="Proteomes" id="UP000559809"/>
    </source>
</evidence>
<keyword evidence="6" id="KW-1185">Reference proteome</keyword>
<dbReference type="AlphaFoldDB" id="A0A853G1K7"/>
<dbReference type="InterPro" id="IPR011049">
    <property type="entry name" value="Serralysin-like_metalloprot_C"/>
</dbReference>